<organism evidence="1 2">
    <name type="scientific">Photorhabdus aegyptia</name>
    <dbReference type="NCBI Taxonomy" id="2805098"/>
    <lineage>
        <taxon>Bacteria</taxon>
        <taxon>Pseudomonadati</taxon>
        <taxon>Pseudomonadota</taxon>
        <taxon>Gammaproteobacteria</taxon>
        <taxon>Enterobacterales</taxon>
        <taxon>Morganellaceae</taxon>
        <taxon>Photorhabdus</taxon>
    </lineage>
</organism>
<evidence type="ECO:0000313" key="1">
    <source>
        <dbReference type="EMBL" id="EYU13357.1"/>
    </source>
</evidence>
<comment type="caution">
    <text evidence="1">The sequence shown here is derived from an EMBL/GenBank/DDBJ whole genome shotgun (WGS) entry which is preliminary data.</text>
</comment>
<keyword evidence="2" id="KW-1185">Reference proteome</keyword>
<gene>
    <name evidence="1" type="ORF">BA1DRAFT_04150</name>
</gene>
<proteinExistence type="predicted"/>
<reference evidence="1 2" key="1">
    <citation type="submission" date="2014-03" db="EMBL/GenBank/DDBJ databases">
        <title>Draft Genome of Photorhabdus luminescens BA1, an Egyptian Isolate.</title>
        <authorList>
            <person name="Ghazal S."/>
            <person name="Hurst S.G.IV."/>
            <person name="Morris K."/>
            <person name="Thomas K."/>
            <person name="Tisa L.S."/>
        </authorList>
    </citation>
    <scope>NUCLEOTIDE SEQUENCE [LARGE SCALE GENOMIC DNA]</scope>
    <source>
        <strain evidence="1 2">BA1</strain>
    </source>
</reference>
<protein>
    <submittedName>
        <fullName evidence="1">Uncharacterized protein</fullName>
    </submittedName>
</protein>
<dbReference type="EMBL" id="JFGV01000091">
    <property type="protein sequence ID" value="EYU13357.1"/>
    <property type="molecule type" value="Genomic_DNA"/>
</dbReference>
<evidence type="ECO:0000313" key="2">
    <source>
        <dbReference type="Proteomes" id="UP000023464"/>
    </source>
</evidence>
<feature type="non-terminal residue" evidence="1">
    <location>
        <position position="1"/>
    </location>
</feature>
<dbReference type="RefSeq" id="WP_036782955.1">
    <property type="nucleotide sequence ID" value="NZ_CAWLTM010000024.1"/>
</dbReference>
<dbReference type="AlphaFoldDB" id="A0A022PB04"/>
<sequence>GFLFIGNEYFHDGYHEPHLSENQAVSMSTGIDDVKTTVESFLWDKCRRQPVYCLRGIRHKSGVKSIQALVGNVGTCHSDAKGEAQVEAP</sequence>
<dbReference type="Proteomes" id="UP000023464">
    <property type="component" value="Unassembled WGS sequence"/>
</dbReference>
<accession>A0A022PB04</accession>
<name>A0A022PB04_9GAMM</name>